<protein>
    <recommendedName>
        <fullName evidence="1">Retrotransposon gag domain-containing protein</fullName>
    </recommendedName>
</protein>
<organism evidence="2 3">
    <name type="scientific">Gossypium stocksii</name>
    <dbReference type="NCBI Taxonomy" id="47602"/>
    <lineage>
        <taxon>Eukaryota</taxon>
        <taxon>Viridiplantae</taxon>
        <taxon>Streptophyta</taxon>
        <taxon>Embryophyta</taxon>
        <taxon>Tracheophyta</taxon>
        <taxon>Spermatophyta</taxon>
        <taxon>Magnoliopsida</taxon>
        <taxon>eudicotyledons</taxon>
        <taxon>Gunneridae</taxon>
        <taxon>Pentapetalae</taxon>
        <taxon>rosids</taxon>
        <taxon>malvids</taxon>
        <taxon>Malvales</taxon>
        <taxon>Malvaceae</taxon>
        <taxon>Malvoideae</taxon>
        <taxon>Gossypium</taxon>
    </lineage>
</organism>
<dbReference type="AlphaFoldDB" id="A0A9D3WK44"/>
<accession>A0A9D3WK44</accession>
<dbReference type="InterPro" id="IPR005162">
    <property type="entry name" value="Retrotrans_gag_dom"/>
</dbReference>
<evidence type="ECO:0000259" key="1">
    <source>
        <dbReference type="Pfam" id="PF03732"/>
    </source>
</evidence>
<reference evidence="2 3" key="1">
    <citation type="journal article" date="2021" name="Plant Biotechnol. J.">
        <title>Multi-omics assisted identification of the key and species-specific regulatory components of drought-tolerant mechanisms in Gossypium stocksii.</title>
        <authorList>
            <person name="Yu D."/>
            <person name="Ke L."/>
            <person name="Zhang D."/>
            <person name="Wu Y."/>
            <person name="Sun Y."/>
            <person name="Mei J."/>
            <person name="Sun J."/>
            <person name="Sun Y."/>
        </authorList>
    </citation>
    <scope>NUCLEOTIDE SEQUENCE [LARGE SCALE GENOMIC DNA]</scope>
    <source>
        <strain evidence="3">cv. E1</strain>
        <tissue evidence="2">Leaf</tissue>
    </source>
</reference>
<gene>
    <name evidence="2" type="ORF">J1N35_001960</name>
</gene>
<evidence type="ECO:0000313" key="3">
    <source>
        <dbReference type="Proteomes" id="UP000828251"/>
    </source>
</evidence>
<dbReference type="Pfam" id="PF03732">
    <property type="entry name" value="Retrotrans_gag"/>
    <property type="match status" value="1"/>
</dbReference>
<evidence type="ECO:0000313" key="2">
    <source>
        <dbReference type="EMBL" id="KAH1130582.1"/>
    </source>
</evidence>
<dbReference type="Proteomes" id="UP000828251">
    <property type="component" value="Unassembled WGS sequence"/>
</dbReference>
<comment type="caution">
    <text evidence="2">The sequence shown here is derived from an EMBL/GenBank/DDBJ whole genome shotgun (WGS) entry which is preliminary data.</text>
</comment>
<proteinExistence type="predicted"/>
<name>A0A9D3WK44_9ROSI</name>
<keyword evidence="3" id="KW-1185">Reference proteome</keyword>
<dbReference type="OrthoDB" id="1737504at2759"/>
<dbReference type="EMBL" id="JAIQCV010000001">
    <property type="protein sequence ID" value="KAH1130582.1"/>
    <property type="molecule type" value="Genomic_DNA"/>
</dbReference>
<sequence length="107" mass="12508">MTLTHIPWALYLAQSKGSMRTFDQLAKLFMSRFLANKTLQQSAAYLMSIYQKENQSLRDFIHCFKVATMTTKGVSNDLAIQDFITCMTHYFLKYHIVRNLPEKLHVI</sequence>
<feature type="domain" description="Retrotransposon gag" evidence="1">
    <location>
        <begin position="11"/>
        <end position="84"/>
    </location>
</feature>